<evidence type="ECO:0000256" key="8">
    <source>
        <dbReference type="ARBA" id="ARBA00034708"/>
    </source>
</evidence>
<sequence>MRFAMIVRDRPNLFQLFFILRGSIIRRILPQIIAIFLLSALIVWGHEERPNLIVSFNGSALSLLGIALSIFLGFRNNACYDRWWEGRRDWGQLVHLARGFARQTLVLESAGEAGIEARKDLLRLTMAFAQALVCLLRPGSDEGKVFRLLAPSEAEFYHAARNKPDLILRLMSADLARLKALGTISDIQYQMLDITIGQMGAAQAACERLRNTPLPFGYTLLLHRTAYLFCFLLPFGYVDTLGWGSPFVTALIAYTFFGLDALGDELEDPFGHRPNALAIGALADTIEIDLREALGETDLPPLPQPKDFLLM</sequence>
<evidence type="ECO:0000256" key="1">
    <source>
        <dbReference type="ARBA" id="ARBA00004651"/>
    </source>
</evidence>
<dbReference type="PANTHER" id="PTHR33281:SF19">
    <property type="entry name" value="VOLTAGE-DEPENDENT ANION CHANNEL-FORMING PROTEIN YNEE"/>
    <property type="match status" value="1"/>
</dbReference>
<gene>
    <name evidence="10" type="ORF">RsS93_00230</name>
</gene>
<protein>
    <submittedName>
        <fullName evidence="10">Membrane protein</fullName>
    </submittedName>
</protein>
<evidence type="ECO:0000256" key="2">
    <source>
        <dbReference type="ARBA" id="ARBA00022448"/>
    </source>
</evidence>
<evidence type="ECO:0000256" key="5">
    <source>
        <dbReference type="ARBA" id="ARBA00022989"/>
    </source>
</evidence>
<dbReference type="EMBL" id="BLAJ01000001">
    <property type="protein sequence ID" value="GES47409.1"/>
    <property type="molecule type" value="Genomic_DNA"/>
</dbReference>
<evidence type="ECO:0000256" key="9">
    <source>
        <dbReference type="SAM" id="Phobius"/>
    </source>
</evidence>
<keyword evidence="7 9" id="KW-0472">Membrane</keyword>
<evidence type="ECO:0000313" key="10">
    <source>
        <dbReference type="EMBL" id="GES47409.1"/>
    </source>
</evidence>
<feature type="transmembrane region" description="Helical" evidence="9">
    <location>
        <begin position="28"/>
        <end position="46"/>
    </location>
</feature>
<organism evidence="10 11">
    <name type="scientific">Rhizobium dioscoreae</name>
    <dbReference type="NCBI Taxonomy" id="2653122"/>
    <lineage>
        <taxon>Bacteria</taxon>
        <taxon>Pseudomonadati</taxon>
        <taxon>Pseudomonadota</taxon>
        <taxon>Alphaproteobacteria</taxon>
        <taxon>Hyphomicrobiales</taxon>
        <taxon>Rhizobiaceae</taxon>
        <taxon>Rhizobium/Agrobacterium group</taxon>
        <taxon>Rhizobium</taxon>
    </lineage>
</organism>
<evidence type="ECO:0000256" key="3">
    <source>
        <dbReference type="ARBA" id="ARBA00022475"/>
    </source>
</evidence>
<keyword evidence="4 9" id="KW-0812">Transmembrane</keyword>
<comment type="similarity">
    <text evidence="8">Belongs to the anion channel-forming bestrophin (TC 1.A.46) family.</text>
</comment>
<feature type="transmembrane region" description="Helical" evidence="9">
    <location>
        <begin position="52"/>
        <end position="74"/>
    </location>
</feature>
<keyword evidence="2" id="KW-0813">Transport</keyword>
<proteinExistence type="inferred from homology"/>
<reference evidence="10 11" key="1">
    <citation type="journal article" date="2020" name="Genome Biol. Evol.">
        <title>Rhizobium dioscoreae sp. nov., a plant growth-promoting bacterium isolated from yam (Dioscorea species).</title>
        <authorList>
            <person name="Ouyabe M."/>
            <person name="Tanaka N."/>
            <person name="Shiwa Y."/>
            <person name="Fujita N."/>
            <person name="Kikuno H."/>
            <person name="Babil P."/>
            <person name="Shiwachi H."/>
        </authorList>
    </citation>
    <scope>NUCLEOTIDE SEQUENCE [LARGE SCALE GENOMIC DNA]</scope>
    <source>
        <strain evidence="10 11">S-93</strain>
    </source>
</reference>
<keyword evidence="6" id="KW-0406">Ion transport</keyword>
<dbReference type="Pfam" id="PF25539">
    <property type="entry name" value="Bestrophin_2"/>
    <property type="match status" value="1"/>
</dbReference>
<evidence type="ECO:0000256" key="6">
    <source>
        <dbReference type="ARBA" id="ARBA00023065"/>
    </source>
</evidence>
<evidence type="ECO:0000256" key="7">
    <source>
        <dbReference type="ARBA" id="ARBA00023136"/>
    </source>
</evidence>
<evidence type="ECO:0000256" key="4">
    <source>
        <dbReference type="ARBA" id="ARBA00022692"/>
    </source>
</evidence>
<comment type="caution">
    <text evidence="10">The sequence shown here is derived from an EMBL/GenBank/DDBJ whole genome shotgun (WGS) entry which is preliminary data.</text>
</comment>
<keyword evidence="11" id="KW-1185">Reference proteome</keyword>
<dbReference type="Proteomes" id="UP000390335">
    <property type="component" value="Unassembled WGS sequence"/>
</dbReference>
<dbReference type="PANTHER" id="PTHR33281">
    <property type="entry name" value="UPF0187 PROTEIN YNEE"/>
    <property type="match status" value="1"/>
</dbReference>
<accession>A0ABQ0YWJ2</accession>
<keyword evidence="5 9" id="KW-1133">Transmembrane helix</keyword>
<dbReference type="InterPro" id="IPR044669">
    <property type="entry name" value="YneE/VCCN1/2-like"/>
</dbReference>
<evidence type="ECO:0000313" key="11">
    <source>
        <dbReference type="Proteomes" id="UP000390335"/>
    </source>
</evidence>
<name>A0ABQ0YWJ2_9HYPH</name>
<comment type="subcellular location">
    <subcellularLocation>
        <location evidence="1">Cell membrane</location>
        <topology evidence="1">Multi-pass membrane protein</topology>
    </subcellularLocation>
</comment>
<keyword evidence="3" id="KW-1003">Cell membrane</keyword>